<evidence type="ECO:0000313" key="2">
    <source>
        <dbReference type="Proteomes" id="UP001165064"/>
    </source>
</evidence>
<name>A0ACB5T6Z9_AMBMO</name>
<protein>
    <submittedName>
        <fullName evidence="1">Unnamed protein product</fullName>
    </submittedName>
</protein>
<sequence>MKFGKGSVFKYFEDIDPVMELMDTFEWDSKNLPKFKGPFGCFVVDSAHLLRSNYGVSRLTMKNGSGVDDGPVCLDSEPKVGHSSHLRSMMVQPAEARHGNVAVDNDGLEKDQLIPRNIWIHPRLQIDALLTYKSIVGDAEASSDDWDKVQETIFPEFYHKPYQNRIVDNFNTTWEMYGVTIRQRIREYLVAIDDPQKNIPDDKLTFKMIMEAQKTEDLIRTFTKTCHNMMCLSCKKSLLDNIVSPIIYKLMGEMYISDPYTGMGVPGDQRTAADFHDMDDSNFKEFCKMIRQELASSALSIASFNQYRILFNDFGLYEGSKNYLKCCLAFRGLSMSYLTQIIQIITIECNDTDPLKVRNTQTLNRLVSVGMIKEFMLCLILGIKQDEMLNVIHNYNALYSFTNQVVQYIKTLNCQDPQLDEILLWFKYMFVFFRSTSKIDAMNYAFGGDKEVFADLNESYNLSKNFNFDDSFKPEEFTKIEIKPVESHSDENLQSLDETGRRHERNYSHSSNSESNGGRGIDSDASDEDSDSDSYPGLDGSVKALNIPKRLSERPDIADKPPKSFTVNFNFAGYSSDEEDEDGDYSDEERASSSSTTNNQHSNIVDRLTGLTFYPSKVPYKKREQLYETGEKLVDIRGLISNSEQEQEHGSHVWSVEISYGIPHSLLELLHRTIKCTDHRNWFIRNKVFPRNFPKICCDLEEDLIHWKLPWNLFSKAPDFDIDTTIGASGHPERDSGGINRNGPNDADENGQKFHN</sequence>
<proteinExistence type="predicted"/>
<dbReference type="EMBL" id="BSXS01004224">
    <property type="protein sequence ID" value="GME82621.1"/>
    <property type="molecule type" value="Genomic_DNA"/>
</dbReference>
<comment type="caution">
    <text evidence="1">The sequence shown here is derived from an EMBL/GenBank/DDBJ whole genome shotgun (WGS) entry which is preliminary data.</text>
</comment>
<gene>
    <name evidence="1" type="ORF">Amon02_000563400</name>
</gene>
<accession>A0ACB5T6Z9</accession>
<keyword evidence="2" id="KW-1185">Reference proteome</keyword>
<reference evidence="1" key="1">
    <citation type="submission" date="2023-04" db="EMBL/GenBank/DDBJ databases">
        <title>Ambrosiozyma monospora NBRC 10751.</title>
        <authorList>
            <person name="Ichikawa N."/>
            <person name="Sato H."/>
            <person name="Tonouchi N."/>
        </authorList>
    </citation>
    <scope>NUCLEOTIDE SEQUENCE</scope>
    <source>
        <strain evidence="1">NBRC 10751</strain>
    </source>
</reference>
<evidence type="ECO:0000313" key="1">
    <source>
        <dbReference type="EMBL" id="GME82621.1"/>
    </source>
</evidence>
<dbReference type="Proteomes" id="UP001165064">
    <property type="component" value="Unassembled WGS sequence"/>
</dbReference>
<organism evidence="1 2">
    <name type="scientific">Ambrosiozyma monospora</name>
    <name type="common">Yeast</name>
    <name type="synonym">Endomycopsis monosporus</name>
    <dbReference type="NCBI Taxonomy" id="43982"/>
    <lineage>
        <taxon>Eukaryota</taxon>
        <taxon>Fungi</taxon>
        <taxon>Dikarya</taxon>
        <taxon>Ascomycota</taxon>
        <taxon>Saccharomycotina</taxon>
        <taxon>Pichiomycetes</taxon>
        <taxon>Pichiales</taxon>
        <taxon>Pichiaceae</taxon>
        <taxon>Ambrosiozyma</taxon>
    </lineage>
</organism>